<comment type="caution">
    <text evidence="2">The sequence shown here is derived from an EMBL/GenBank/DDBJ whole genome shotgun (WGS) entry which is preliminary data.</text>
</comment>
<protein>
    <recommendedName>
        <fullName evidence="1">Alpha/beta-hydrolase catalytic domain-containing protein</fullName>
    </recommendedName>
</protein>
<evidence type="ECO:0000313" key="3">
    <source>
        <dbReference type="Proteomes" id="UP001157125"/>
    </source>
</evidence>
<dbReference type="InterPro" id="IPR027787">
    <property type="entry name" value="Alpha/beta-hydrolase_catalytic"/>
</dbReference>
<name>A0ABQ6IGH8_9MICO</name>
<dbReference type="RefSeq" id="WP_284328821.1">
    <property type="nucleotide sequence ID" value="NZ_BSUN01000001.1"/>
</dbReference>
<gene>
    <name evidence="2" type="ORF">GCM10025876_30940</name>
</gene>
<keyword evidence="3" id="KW-1185">Reference proteome</keyword>
<sequence>MIRVRRLYLYGLSLGTTGVEAVLSSVDILNEPINGALMTGPPFLNEMHYEITRARDDGSTAALPVHNAGRTVRFADESGIAPGNSAPWGSTRLLYLQHGSDPVVWFNQQLAFESPAWLRDGERAPDVSSTMAWYPLVTMWQVLLDMPAAGSVPEGFGHLYSVTANLTSWNAVTGSPLDEAEADAMAQVLEDRADAAEAALEAAES</sequence>
<organism evidence="2 3">
    <name type="scientific">Demequina litorisediminis</name>
    <dbReference type="NCBI Taxonomy" id="1849022"/>
    <lineage>
        <taxon>Bacteria</taxon>
        <taxon>Bacillati</taxon>
        <taxon>Actinomycetota</taxon>
        <taxon>Actinomycetes</taxon>
        <taxon>Micrococcales</taxon>
        <taxon>Demequinaceae</taxon>
        <taxon>Demequina</taxon>
    </lineage>
</organism>
<evidence type="ECO:0000313" key="2">
    <source>
        <dbReference type="EMBL" id="GMA36890.1"/>
    </source>
</evidence>
<feature type="domain" description="Alpha/beta-hydrolase catalytic" evidence="1">
    <location>
        <begin position="6"/>
        <end position="176"/>
    </location>
</feature>
<dbReference type="Pfam" id="PF10081">
    <property type="entry name" value="Abhydrolase_9"/>
    <property type="match status" value="1"/>
</dbReference>
<reference evidence="3" key="1">
    <citation type="journal article" date="2019" name="Int. J. Syst. Evol. Microbiol.">
        <title>The Global Catalogue of Microorganisms (GCM) 10K type strain sequencing project: providing services to taxonomists for standard genome sequencing and annotation.</title>
        <authorList>
            <consortium name="The Broad Institute Genomics Platform"/>
            <consortium name="The Broad Institute Genome Sequencing Center for Infectious Disease"/>
            <person name="Wu L."/>
            <person name="Ma J."/>
        </authorList>
    </citation>
    <scope>NUCLEOTIDE SEQUENCE [LARGE SCALE GENOMIC DNA]</scope>
    <source>
        <strain evidence="3">NBRC 112299</strain>
    </source>
</reference>
<dbReference type="EMBL" id="BSUN01000001">
    <property type="protein sequence ID" value="GMA36890.1"/>
    <property type="molecule type" value="Genomic_DNA"/>
</dbReference>
<dbReference type="Proteomes" id="UP001157125">
    <property type="component" value="Unassembled WGS sequence"/>
</dbReference>
<proteinExistence type="predicted"/>
<evidence type="ECO:0000259" key="1">
    <source>
        <dbReference type="Pfam" id="PF10081"/>
    </source>
</evidence>
<accession>A0ABQ6IGH8</accession>